<gene>
    <name evidence="2" type="ORF">niasHS_013989</name>
</gene>
<dbReference type="InterPro" id="IPR003959">
    <property type="entry name" value="ATPase_AAA_core"/>
</dbReference>
<dbReference type="InterPro" id="IPR027417">
    <property type="entry name" value="P-loop_NTPase"/>
</dbReference>
<evidence type="ECO:0000313" key="3">
    <source>
        <dbReference type="Proteomes" id="UP001620645"/>
    </source>
</evidence>
<sequence length="248" mass="28198">MVRDLLDNVSNAVKAVVFYGARGVGKSMMARAFANEMRWHFVPCHVIDPKHLLLSTSRLKVSIAFLFSSLIKAEPCVVELNGYEKNLKLFVIGTTSNLAQIDESAPFERAIALSPPSRSERIQLFRYCNRAFLHGHNASLDDGSLETLADRTCRLSGLGTMALHVKWAAQAWGKYREQIDEFGKSMCLPFQLLKEVYTRMDPKVYDLNDNNCHTWAEEFHKRVLEMNMLAMRGAPATFLRRTLNQPRS</sequence>
<feature type="domain" description="ATPase AAA-type core" evidence="1">
    <location>
        <begin position="16"/>
        <end position="46"/>
    </location>
</feature>
<dbReference type="Pfam" id="PF00004">
    <property type="entry name" value="AAA"/>
    <property type="match status" value="1"/>
</dbReference>
<name>A0ABD2IKP0_HETSC</name>
<dbReference type="Proteomes" id="UP001620645">
    <property type="component" value="Unassembled WGS sequence"/>
</dbReference>
<reference evidence="2 3" key="1">
    <citation type="submission" date="2024-10" db="EMBL/GenBank/DDBJ databases">
        <authorList>
            <person name="Kim D."/>
        </authorList>
    </citation>
    <scope>NUCLEOTIDE SEQUENCE [LARGE SCALE GENOMIC DNA]</scope>
    <source>
        <strain evidence="2">Taebaek</strain>
    </source>
</reference>
<keyword evidence="3" id="KW-1185">Reference proteome</keyword>
<evidence type="ECO:0000313" key="2">
    <source>
        <dbReference type="EMBL" id="KAL3079707.1"/>
    </source>
</evidence>
<organism evidence="2 3">
    <name type="scientific">Heterodera schachtii</name>
    <name type="common">Sugarbeet cyst nematode worm</name>
    <name type="synonym">Tylenchus schachtii</name>
    <dbReference type="NCBI Taxonomy" id="97005"/>
    <lineage>
        <taxon>Eukaryota</taxon>
        <taxon>Metazoa</taxon>
        <taxon>Ecdysozoa</taxon>
        <taxon>Nematoda</taxon>
        <taxon>Chromadorea</taxon>
        <taxon>Rhabditida</taxon>
        <taxon>Tylenchina</taxon>
        <taxon>Tylenchomorpha</taxon>
        <taxon>Tylenchoidea</taxon>
        <taxon>Heteroderidae</taxon>
        <taxon>Heteroderinae</taxon>
        <taxon>Heterodera</taxon>
    </lineage>
</organism>
<protein>
    <recommendedName>
        <fullName evidence="1">ATPase AAA-type core domain-containing protein</fullName>
    </recommendedName>
</protein>
<dbReference type="SUPFAM" id="SSF52540">
    <property type="entry name" value="P-loop containing nucleoside triphosphate hydrolases"/>
    <property type="match status" value="1"/>
</dbReference>
<dbReference type="Gene3D" id="3.40.50.300">
    <property type="entry name" value="P-loop containing nucleotide triphosphate hydrolases"/>
    <property type="match status" value="2"/>
</dbReference>
<proteinExistence type="predicted"/>
<accession>A0ABD2IKP0</accession>
<comment type="caution">
    <text evidence="2">The sequence shown here is derived from an EMBL/GenBank/DDBJ whole genome shotgun (WGS) entry which is preliminary data.</text>
</comment>
<evidence type="ECO:0000259" key="1">
    <source>
        <dbReference type="Pfam" id="PF00004"/>
    </source>
</evidence>
<dbReference type="Gene3D" id="1.10.8.60">
    <property type="match status" value="1"/>
</dbReference>
<dbReference type="EMBL" id="JBICCN010000300">
    <property type="protein sequence ID" value="KAL3079707.1"/>
    <property type="molecule type" value="Genomic_DNA"/>
</dbReference>
<dbReference type="AlphaFoldDB" id="A0ABD2IKP0"/>